<proteinExistence type="predicted"/>
<sequence>TSDNPRTERPDSIISMIEEGLMESGSKEYIKETDRKKAIFKALEMARKNDVVLIAGKGHENYQEFKDYRIPFCDREVVKEWAAGENERKNKS</sequence>
<evidence type="ECO:0000313" key="2">
    <source>
        <dbReference type="EMBL" id="GAG96182.1"/>
    </source>
</evidence>
<dbReference type="EMBL" id="BART01022424">
    <property type="protein sequence ID" value="GAG96182.1"/>
    <property type="molecule type" value="Genomic_DNA"/>
</dbReference>
<gene>
    <name evidence="2" type="ORF">S01H4_41046</name>
</gene>
<dbReference type="Gene3D" id="3.90.190.20">
    <property type="entry name" value="Mur ligase, C-terminal domain"/>
    <property type="match status" value="1"/>
</dbReference>
<evidence type="ECO:0000259" key="1">
    <source>
        <dbReference type="Pfam" id="PF02875"/>
    </source>
</evidence>
<name>X1CT78_9ZZZZ</name>
<dbReference type="PANTHER" id="PTHR23135">
    <property type="entry name" value="MUR LIGASE FAMILY MEMBER"/>
    <property type="match status" value="1"/>
</dbReference>
<dbReference type="SUPFAM" id="SSF53244">
    <property type="entry name" value="MurD-like peptide ligases, peptide-binding domain"/>
    <property type="match status" value="1"/>
</dbReference>
<comment type="caution">
    <text evidence="2">The sequence shown here is derived from an EMBL/GenBank/DDBJ whole genome shotgun (WGS) entry which is preliminary data.</text>
</comment>
<dbReference type="AlphaFoldDB" id="X1CT78"/>
<dbReference type="InterPro" id="IPR036615">
    <property type="entry name" value="Mur_ligase_C_dom_sf"/>
</dbReference>
<organism evidence="2">
    <name type="scientific">marine sediment metagenome</name>
    <dbReference type="NCBI Taxonomy" id="412755"/>
    <lineage>
        <taxon>unclassified sequences</taxon>
        <taxon>metagenomes</taxon>
        <taxon>ecological metagenomes</taxon>
    </lineage>
</organism>
<feature type="non-terminal residue" evidence="2">
    <location>
        <position position="1"/>
    </location>
</feature>
<protein>
    <recommendedName>
        <fullName evidence="1">Mur ligase C-terminal domain-containing protein</fullName>
    </recommendedName>
</protein>
<dbReference type="GO" id="GO:0016881">
    <property type="term" value="F:acid-amino acid ligase activity"/>
    <property type="evidence" value="ECO:0007669"/>
    <property type="project" value="InterPro"/>
</dbReference>
<feature type="domain" description="Mur ligase C-terminal" evidence="1">
    <location>
        <begin position="1"/>
        <end position="58"/>
    </location>
</feature>
<dbReference type="PANTHER" id="PTHR23135:SF4">
    <property type="entry name" value="UDP-N-ACETYLMURAMOYL-L-ALANYL-D-GLUTAMATE--2,6-DIAMINOPIMELATE LIGASE MURE HOMOLOG, CHLOROPLASTIC"/>
    <property type="match status" value="1"/>
</dbReference>
<accession>X1CT78</accession>
<dbReference type="Pfam" id="PF02875">
    <property type="entry name" value="Mur_ligase_C"/>
    <property type="match status" value="1"/>
</dbReference>
<dbReference type="InterPro" id="IPR004101">
    <property type="entry name" value="Mur_ligase_C"/>
</dbReference>
<reference evidence="2" key="1">
    <citation type="journal article" date="2014" name="Front. Microbiol.">
        <title>High frequency of phylogenetically diverse reductive dehalogenase-homologous genes in deep subseafloor sedimentary metagenomes.</title>
        <authorList>
            <person name="Kawai M."/>
            <person name="Futagami T."/>
            <person name="Toyoda A."/>
            <person name="Takaki Y."/>
            <person name="Nishi S."/>
            <person name="Hori S."/>
            <person name="Arai W."/>
            <person name="Tsubouchi T."/>
            <person name="Morono Y."/>
            <person name="Uchiyama I."/>
            <person name="Ito T."/>
            <person name="Fujiyama A."/>
            <person name="Inagaki F."/>
            <person name="Takami H."/>
        </authorList>
    </citation>
    <scope>NUCLEOTIDE SEQUENCE</scope>
    <source>
        <strain evidence="2">Expedition CK06-06</strain>
    </source>
</reference>